<evidence type="ECO:0000313" key="3">
    <source>
        <dbReference type="Proteomes" id="UP000039865"/>
    </source>
</evidence>
<dbReference type="AlphaFoldDB" id="A0A078ADD5"/>
<dbReference type="EMBL" id="CCKQ01008096">
    <property type="protein sequence ID" value="CDW79542.1"/>
    <property type="molecule type" value="Genomic_DNA"/>
</dbReference>
<keyword evidence="3" id="KW-1185">Reference proteome</keyword>
<accession>A0A078ADD5</accession>
<name>A0A078ADD5_STYLE</name>
<dbReference type="InParanoid" id="A0A078ADD5"/>
<evidence type="ECO:0000256" key="1">
    <source>
        <dbReference type="SAM" id="MobiDB-lite"/>
    </source>
</evidence>
<reference evidence="2 3" key="1">
    <citation type="submission" date="2014-06" db="EMBL/GenBank/DDBJ databases">
        <authorList>
            <person name="Swart Estienne"/>
        </authorList>
    </citation>
    <scope>NUCLEOTIDE SEQUENCE [LARGE SCALE GENOMIC DNA]</scope>
    <source>
        <strain evidence="2 3">130c</strain>
    </source>
</reference>
<evidence type="ECO:0000313" key="2">
    <source>
        <dbReference type="EMBL" id="CDW79542.1"/>
    </source>
</evidence>
<feature type="region of interest" description="Disordered" evidence="1">
    <location>
        <begin position="51"/>
        <end position="70"/>
    </location>
</feature>
<dbReference type="Proteomes" id="UP000039865">
    <property type="component" value="Unassembled WGS sequence"/>
</dbReference>
<gene>
    <name evidence="2" type="primary">Contig254.g290</name>
    <name evidence="2" type="ORF">STYLEM_8532</name>
</gene>
<sequence length="518" mass="60299">MQKLLGDIGGLQQSLYILGFILIDFFSRRIFVASILKQIYQVKQNLGQMRQEDQNNSGQIEKSKSFNTGVKPNRFAFDTIVHSRMSNRDNENGQGKQKSISVIQTSIQSIKESDSFHNSQDDQNQVDVLPEIEIQKEEAPQSFISSFVGIDNSHASILEIQEKENEQNFPQYGWHLASFETPQEQVFGNTDPEFNIKIKEDSSSIKQDKEQRRIDRVIKEKNKLLSKDLNSILLNLINRKRFKYTALNILEYVFSCLCLKRGTSLKYKQKFKKHFIFKKGQDKLLEELDIVSILKSMRQVKLLTQVLLNQRQNMILKFQRKNLIETSSSSEDSDNNKNYYTSKLMESKNPMIRLVIFGKLKKMVQSYKNQKLKELDKRLLRGLFIRKLKDFDEDLQDKLKNKTLLMRLSEILIKKSASSSIANESNNNVKFITNESQMNGDHLLKIKRLEQYGEKQRIQSKQNHIFLQDGQSVNDSIQSISKSNAISNIQIKTDYLLDQINQKELVFNRTKKKVSKAQ</sequence>
<organism evidence="2 3">
    <name type="scientific">Stylonychia lemnae</name>
    <name type="common">Ciliate</name>
    <dbReference type="NCBI Taxonomy" id="5949"/>
    <lineage>
        <taxon>Eukaryota</taxon>
        <taxon>Sar</taxon>
        <taxon>Alveolata</taxon>
        <taxon>Ciliophora</taxon>
        <taxon>Intramacronucleata</taxon>
        <taxon>Spirotrichea</taxon>
        <taxon>Stichotrichia</taxon>
        <taxon>Sporadotrichida</taxon>
        <taxon>Oxytrichidae</taxon>
        <taxon>Stylonychinae</taxon>
        <taxon>Stylonychia</taxon>
    </lineage>
</organism>
<proteinExistence type="predicted"/>
<protein>
    <submittedName>
        <fullName evidence="2">Uncharacterized protein</fullName>
    </submittedName>
</protein>
<dbReference type="OMA" id="NAQIKMF"/>